<keyword evidence="1" id="KW-0732">Signal</keyword>
<dbReference type="Proteomes" id="UP000054537">
    <property type="component" value="Unassembled WGS sequence"/>
</dbReference>
<feature type="chain" id="PRO_5002023297" description="Alpha integrin" evidence="1">
    <location>
        <begin position="24"/>
        <end position="330"/>
    </location>
</feature>
<proteinExistence type="predicted"/>
<organism evidence="2 3">
    <name type="scientific">Actinoplanes utahensis</name>
    <dbReference type="NCBI Taxonomy" id="1869"/>
    <lineage>
        <taxon>Bacteria</taxon>
        <taxon>Bacillati</taxon>
        <taxon>Actinomycetota</taxon>
        <taxon>Actinomycetes</taxon>
        <taxon>Micromonosporales</taxon>
        <taxon>Micromonosporaceae</taxon>
        <taxon>Actinoplanes</taxon>
    </lineage>
</organism>
<accession>A0A0A6UPA4</accession>
<evidence type="ECO:0008006" key="4">
    <source>
        <dbReference type="Google" id="ProtNLM"/>
    </source>
</evidence>
<dbReference type="eggNOG" id="ENOG5031MU2">
    <property type="taxonomic scope" value="Bacteria"/>
</dbReference>
<evidence type="ECO:0000313" key="2">
    <source>
        <dbReference type="EMBL" id="KHD77261.1"/>
    </source>
</evidence>
<protein>
    <recommendedName>
        <fullName evidence="4">Alpha integrin</fullName>
    </recommendedName>
</protein>
<dbReference type="STRING" id="1869.MB27_12665"/>
<evidence type="ECO:0000313" key="3">
    <source>
        <dbReference type="Proteomes" id="UP000054537"/>
    </source>
</evidence>
<feature type="signal peptide" evidence="1">
    <location>
        <begin position="1"/>
        <end position="23"/>
    </location>
</feature>
<dbReference type="AlphaFoldDB" id="A0A0A6UPA4"/>
<keyword evidence="3" id="KW-1185">Reference proteome</keyword>
<gene>
    <name evidence="2" type="ORF">MB27_12665</name>
</gene>
<evidence type="ECO:0000256" key="1">
    <source>
        <dbReference type="SAM" id="SignalP"/>
    </source>
</evidence>
<comment type="caution">
    <text evidence="2">The sequence shown here is derived from an EMBL/GenBank/DDBJ whole genome shotgun (WGS) entry which is preliminary data.</text>
</comment>
<sequence length="330" mass="34458">MLSPAVALMACLPFAVVPPAAHAAPPPPGGRISLATLREATLDVPPWPTDGLRCPSGRLRFRGGEAPVTPKPVPDGRPPYGEFLTVLSAAHGDIDHDGADETVAVLGCLIEGGSKQIVAYDRDASGAIVSRGRVAATTGEVRDIRDTSVRVDGSGRVTARVADYQRCCADRTPQTWQTRGYALRGGRFTQVSGPARMPLNRRVTAIGLTTGDLVLGPATGGYRYGTLAVTATHRRGAHPGQIVLTFTAPDGLRRAGAAWPRVTTGPGTFSVRVTAPAAGRSATYRFAFRQAAAAPAGELALELATVPAMSQAIPWDGYATARIRPAPASR</sequence>
<reference evidence="2 3" key="1">
    <citation type="submission" date="2014-10" db="EMBL/GenBank/DDBJ databases">
        <title>Draft genome sequence of Actinoplanes utahensis NRRL 12052.</title>
        <authorList>
            <person name="Velasco-Bucheli B."/>
            <person name="del Cerro C."/>
            <person name="Hormigo D."/>
            <person name="Garcia J.L."/>
            <person name="Acebal C."/>
            <person name="Arroyo M."/>
            <person name="de la Mata I."/>
        </authorList>
    </citation>
    <scope>NUCLEOTIDE SEQUENCE [LARGE SCALE GENOMIC DNA]</scope>
    <source>
        <strain evidence="2 3">NRRL 12052</strain>
    </source>
</reference>
<dbReference type="EMBL" id="JRTT01000012">
    <property type="protein sequence ID" value="KHD77261.1"/>
    <property type="molecule type" value="Genomic_DNA"/>
</dbReference>
<name>A0A0A6UPA4_ACTUT</name>